<dbReference type="STRING" id="522306.CAP2UW1_3604"/>
<dbReference type="UniPathway" id="UPA00251">
    <property type="reaction ID" value="UER00324"/>
</dbReference>
<dbReference type="KEGG" id="app:CAP2UW1_3604"/>
<dbReference type="EMBL" id="CP001715">
    <property type="protein sequence ID" value="ACV36861.1"/>
    <property type="molecule type" value="Genomic_DNA"/>
</dbReference>
<feature type="binding site" description="axial binding residue" evidence="14">
    <location>
        <position position="82"/>
    </location>
    <ligand>
        <name>heme</name>
        <dbReference type="ChEBI" id="CHEBI:30413"/>
    </ligand>
    <ligandPart>
        <name>Fe</name>
        <dbReference type="ChEBI" id="CHEBI:18248"/>
    </ligandPart>
</feature>
<dbReference type="InterPro" id="IPR005265">
    <property type="entry name" value="HemJ-like"/>
</dbReference>
<feature type="transmembrane region" description="Helical" evidence="14">
    <location>
        <begin position="78"/>
        <end position="96"/>
    </location>
</feature>
<dbReference type="HOGENOM" id="CLU_125006_2_0_4"/>
<feature type="transmembrane region" description="Helical" evidence="14">
    <location>
        <begin position="117"/>
        <end position="135"/>
    </location>
</feature>
<evidence type="ECO:0000256" key="15">
    <source>
        <dbReference type="PIRNR" id="PIRNR004638"/>
    </source>
</evidence>
<dbReference type="PANTHER" id="PTHR40255:SF1">
    <property type="entry name" value="PROTOPORPHYRINOGEN IX OXIDASE"/>
    <property type="match status" value="1"/>
</dbReference>
<keyword evidence="9 14" id="KW-1133">Transmembrane helix</keyword>
<organism evidence="16">
    <name type="scientific">Accumulibacter regalis</name>
    <dbReference type="NCBI Taxonomy" id="522306"/>
    <lineage>
        <taxon>Bacteria</taxon>
        <taxon>Pseudomonadati</taxon>
        <taxon>Pseudomonadota</taxon>
        <taxon>Betaproteobacteria</taxon>
        <taxon>Candidatus Accumulibacter</taxon>
    </lineage>
</organism>
<dbReference type="GO" id="GO:0070818">
    <property type="term" value="F:protoporphyrinogen oxidase activity"/>
    <property type="evidence" value="ECO:0007669"/>
    <property type="project" value="UniProtKB-UniRule"/>
</dbReference>
<comment type="subunit">
    <text evidence="14">Homodimer.</text>
</comment>
<name>C7RK20_ACCRE</name>
<dbReference type="AlphaFoldDB" id="C7RK20"/>
<keyword evidence="7 14" id="KW-0812">Transmembrane</keyword>
<evidence type="ECO:0000256" key="9">
    <source>
        <dbReference type="ARBA" id="ARBA00022989"/>
    </source>
</evidence>
<evidence type="ECO:0000256" key="2">
    <source>
        <dbReference type="ARBA" id="ARBA00005073"/>
    </source>
</evidence>
<dbReference type="EC" id="1.3.99.-" evidence="14 15"/>
<comment type="catalytic activity">
    <reaction evidence="13 14 15">
        <text>protoporphyrinogen IX + 3 A = protoporphyrin IX + 3 AH2</text>
        <dbReference type="Rhea" id="RHEA:62000"/>
        <dbReference type="ChEBI" id="CHEBI:13193"/>
        <dbReference type="ChEBI" id="CHEBI:17499"/>
        <dbReference type="ChEBI" id="CHEBI:57306"/>
        <dbReference type="ChEBI" id="CHEBI:57307"/>
    </reaction>
</comment>
<comment type="pathway">
    <text evidence="2 14 15">Porphyrin-containing compound metabolism; protoporphyrin-IX biosynthesis; protoporphyrin-IX from protoporphyrinogen-IX: step 1/1.</text>
</comment>
<reference evidence="16" key="2">
    <citation type="submission" date="2009-09" db="EMBL/GenBank/DDBJ databases">
        <title>Complete sequence of chromosome of Candidatus Accumulibacter phosphatis clade IIA str. UW-1.</title>
        <authorList>
            <consortium name="US DOE Joint Genome Institute"/>
            <person name="Martin H.G."/>
            <person name="Ivanova N."/>
            <person name="Kunin V."/>
            <person name="Warnecke F."/>
            <person name="Barry K."/>
            <person name="He S."/>
            <person name="Salamov A."/>
            <person name="Szeto E."/>
            <person name="Dalin E."/>
            <person name="Pangilinan J.L."/>
            <person name="Lapidus A."/>
            <person name="Lowry S."/>
            <person name="Kyrpides N.C."/>
            <person name="McMahon K.D."/>
            <person name="Hugenholtz P."/>
        </authorList>
    </citation>
    <scope>NUCLEOTIDE SEQUENCE [LARGE SCALE GENOMIC DNA]</scope>
    <source>
        <strain evidence="16">UW-1</strain>
    </source>
</reference>
<dbReference type="PANTHER" id="PTHR40255">
    <property type="entry name" value="UPF0093 MEMBRANE PROTEIN SLR1790"/>
    <property type="match status" value="1"/>
</dbReference>
<comment type="subcellular location">
    <subcellularLocation>
        <location evidence="1 14">Cell membrane</location>
        <topology evidence="1 14">Multi-pass membrane protein</topology>
    </subcellularLocation>
</comment>
<feature type="binding site" description="axial binding residue" evidence="14">
    <location>
        <position position="8"/>
    </location>
    <ligand>
        <name>heme</name>
        <dbReference type="ChEBI" id="CHEBI:30413"/>
    </ligand>
    <ligandPart>
        <name>Fe</name>
        <dbReference type="ChEBI" id="CHEBI:18248"/>
    </ligandPart>
</feature>
<dbReference type="GO" id="GO:0046872">
    <property type="term" value="F:metal ion binding"/>
    <property type="evidence" value="ECO:0007669"/>
    <property type="project" value="UniProtKB-UniRule"/>
</dbReference>
<keyword evidence="11 14" id="KW-0408">Iron</keyword>
<keyword evidence="6 14" id="KW-0349">Heme</keyword>
<evidence type="ECO:0000256" key="13">
    <source>
        <dbReference type="ARBA" id="ARBA00048390"/>
    </source>
</evidence>
<dbReference type="GO" id="GO:0005886">
    <property type="term" value="C:plasma membrane"/>
    <property type="evidence" value="ECO:0007669"/>
    <property type="project" value="UniProtKB-SubCell"/>
</dbReference>
<dbReference type="HAMAP" id="MF_02239">
    <property type="entry name" value="HemJ"/>
    <property type="match status" value="1"/>
</dbReference>
<evidence type="ECO:0000256" key="1">
    <source>
        <dbReference type="ARBA" id="ARBA00004651"/>
    </source>
</evidence>
<evidence type="ECO:0000256" key="11">
    <source>
        <dbReference type="ARBA" id="ARBA00023004"/>
    </source>
</evidence>
<comment type="function">
    <text evidence="14 15">Catalyzes the oxidation of protoporphyrinogen IX to protoporphyrin IX.</text>
</comment>
<comment type="cofactor">
    <cofactor evidence="14 15">
        <name>heme b</name>
        <dbReference type="ChEBI" id="CHEBI:60344"/>
    </cofactor>
    <text evidence="14 15">Binds 1 heme b (iron(II)-protoporphyrin IX) group per subunit.</text>
</comment>
<dbReference type="GO" id="GO:0006782">
    <property type="term" value="P:protoporphyrinogen IX biosynthetic process"/>
    <property type="evidence" value="ECO:0007669"/>
    <property type="project" value="UniProtKB-UniRule"/>
</dbReference>
<keyword evidence="10 14" id="KW-0560">Oxidoreductase</keyword>
<evidence type="ECO:0000256" key="4">
    <source>
        <dbReference type="ARBA" id="ARBA00017504"/>
    </source>
</evidence>
<evidence type="ECO:0000256" key="14">
    <source>
        <dbReference type="HAMAP-Rule" id="MF_02239"/>
    </source>
</evidence>
<dbReference type="eggNOG" id="COG1981">
    <property type="taxonomic scope" value="Bacteria"/>
</dbReference>
<protein>
    <recommendedName>
        <fullName evidence="4 14">Protoporphyrinogen IX oxidase</fullName>
        <shortName evidence="14">PPO</shortName>
        <ecNumber evidence="14 15">1.3.99.-</ecNumber>
    </recommendedName>
</protein>
<keyword evidence="8 14" id="KW-0479">Metal-binding</keyword>
<evidence type="ECO:0000256" key="12">
    <source>
        <dbReference type="ARBA" id="ARBA00023136"/>
    </source>
</evidence>
<accession>C7RK20</accession>
<evidence type="ECO:0000256" key="10">
    <source>
        <dbReference type="ARBA" id="ARBA00023002"/>
    </source>
</evidence>
<proteinExistence type="inferred from homology"/>
<feature type="transmembrane region" description="Helical" evidence="14">
    <location>
        <begin position="6"/>
        <end position="29"/>
    </location>
</feature>
<evidence type="ECO:0000256" key="3">
    <source>
        <dbReference type="ARBA" id="ARBA00006501"/>
    </source>
</evidence>
<evidence type="ECO:0000256" key="5">
    <source>
        <dbReference type="ARBA" id="ARBA00022475"/>
    </source>
</evidence>
<feature type="transmembrane region" description="Helical" evidence="14">
    <location>
        <begin position="50"/>
        <end position="72"/>
    </location>
</feature>
<evidence type="ECO:0000256" key="8">
    <source>
        <dbReference type="ARBA" id="ARBA00022723"/>
    </source>
</evidence>
<dbReference type="OrthoDB" id="9800824at2"/>
<dbReference type="PIRSF" id="PIRSF004638">
    <property type="entry name" value="UCP004638"/>
    <property type="match status" value="1"/>
</dbReference>
<sequence length="138" mass="15881">MLIVKVLHLWLVVSWFAGLFYLPRIFVNLAMVEADSVAERQRLLLMAGKLYRFITPIGILAVLFGLWLWFGFGFSGGWLHAKTVLVVGLLGYHAYCGRLLRDFQTGRNVHGHVWFRWFNEMPVLVLLAVTYLAVVKPF</sequence>
<keyword evidence="5 14" id="KW-1003">Cell membrane</keyword>
<evidence type="ECO:0000256" key="6">
    <source>
        <dbReference type="ARBA" id="ARBA00022617"/>
    </source>
</evidence>
<evidence type="ECO:0000256" key="7">
    <source>
        <dbReference type="ARBA" id="ARBA00022692"/>
    </source>
</evidence>
<dbReference type="Pfam" id="PF03653">
    <property type="entry name" value="UPF0093"/>
    <property type="match status" value="1"/>
</dbReference>
<keyword evidence="12 14" id="KW-0472">Membrane</keyword>
<evidence type="ECO:0000313" key="16">
    <source>
        <dbReference type="EMBL" id="ACV36861.1"/>
    </source>
</evidence>
<gene>
    <name evidence="16" type="ordered locus">CAP2UW1_3604</name>
</gene>
<comment type="similarity">
    <text evidence="3 14 15">Belongs to the HemJ family.</text>
</comment>
<reference evidence="16" key="1">
    <citation type="submission" date="2009-08" db="EMBL/GenBank/DDBJ databases">
        <authorList>
            <consortium name="US DOE Joint Genome Institute"/>
            <person name="Lucas S."/>
            <person name="Copeland A."/>
            <person name="Lapidus A."/>
            <person name="Glavina del Rio T."/>
            <person name="Dalin E."/>
            <person name="Tice H."/>
            <person name="Bruce D."/>
            <person name="Barry K."/>
            <person name="Pitluck S."/>
            <person name="Lowry S."/>
            <person name="Larimer F."/>
            <person name="Land M."/>
            <person name="Hauser L."/>
            <person name="Kyrpides N."/>
            <person name="Ivanova N."/>
            <person name="McMahon K.D."/>
            <person name="Hugenholtz P."/>
        </authorList>
    </citation>
    <scope>NUCLEOTIDE SEQUENCE</scope>
    <source>
        <strain evidence="16">UW-1</strain>
    </source>
</reference>